<reference evidence="4" key="1">
    <citation type="journal article" date="2012" name="Nature">
        <title>The oyster genome reveals stress adaptation and complexity of shell formation.</title>
        <authorList>
            <person name="Zhang G."/>
            <person name="Fang X."/>
            <person name="Guo X."/>
            <person name="Li L."/>
            <person name="Luo R."/>
            <person name="Xu F."/>
            <person name="Yang P."/>
            <person name="Zhang L."/>
            <person name="Wang X."/>
            <person name="Qi H."/>
            <person name="Xiong Z."/>
            <person name="Que H."/>
            <person name="Xie Y."/>
            <person name="Holland P.W."/>
            <person name="Paps J."/>
            <person name="Zhu Y."/>
            <person name="Wu F."/>
            <person name="Chen Y."/>
            <person name="Wang J."/>
            <person name="Peng C."/>
            <person name="Meng J."/>
            <person name="Yang L."/>
            <person name="Liu J."/>
            <person name="Wen B."/>
            <person name="Zhang N."/>
            <person name="Huang Z."/>
            <person name="Zhu Q."/>
            <person name="Feng Y."/>
            <person name="Mount A."/>
            <person name="Hedgecock D."/>
            <person name="Xu Z."/>
            <person name="Liu Y."/>
            <person name="Domazet-Loso T."/>
            <person name="Du Y."/>
            <person name="Sun X."/>
            <person name="Zhang S."/>
            <person name="Liu B."/>
            <person name="Cheng P."/>
            <person name="Jiang X."/>
            <person name="Li J."/>
            <person name="Fan D."/>
            <person name="Wang W."/>
            <person name="Fu W."/>
            <person name="Wang T."/>
            <person name="Wang B."/>
            <person name="Zhang J."/>
            <person name="Peng Z."/>
            <person name="Li Y."/>
            <person name="Li N."/>
            <person name="Wang J."/>
            <person name="Chen M."/>
            <person name="He Y."/>
            <person name="Tan F."/>
            <person name="Song X."/>
            <person name="Zheng Q."/>
            <person name="Huang R."/>
            <person name="Yang H."/>
            <person name="Du X."/>
            <person name="Chen L."/>
            <person name="Yang M."/>
            <person name="Gaffney P.M."/>
            <person name="Wang S."/>
            <person name="Luo L."/>
            <person name="She Z."/>
            <person name="Ming Y."/>
            <person name="Huang W."/>
            <person name="Zhang S."/>
            <person name="Huang B."/>
            <person name="Zhang Y."/>
            <person name="Qu T."/>
            <person name="Ni P."/>
            <person name="Miao G."/>
            <person name="Wang J."/>
            <person name="Wang Q."/>
            <person name="Steinberg C.E."/>
            <person name="Wang H."/>
            <person name="Li N."/>
            <person name="Qian L."/>
            <person name="Zhang G."/>
            <person name="Li Y."/>
            <person name="Yang H."/>
            <person name="Liu X."/>
            <person name="Wang J."/>
            <person name="Yin Y."/>
            <person name="Wang J."/>
        </authorList>
    </citation>
    <scope>NUCLEOTIDE SEQUENCE [LARGE SCALE GENOMIC DNA]</scope>
    <source>
        <strain evidence="4">05x7-T-G4-1.051#20</strain>
    </source>
</reference>
<feature type="compositionally biased region" description="Polar residues" evidence="2">
    <location>
        <begin position="69"/>
        <end position="79"/>
    </location>
</feature>
<dbReference type="InParanoid" id="K1R3B2"/>
<feature type="compositionally biased region" description="Polar residues" evidence="2">
    <location>
        <begin position="229"/>
        <end position="240"/>
    </location>
</feature>
<feature type="coiled-coil region" evidence="1">
    <location>
        <begin position="107"/>
        <end position="134"/>
    </location>
</feature>
<evidence type="ECO:0000256" key="2">
    <source>
        <dbReference type="SAM" id="MobiDB-lite"/>
    </source>
</evidence>
<accession>K1R3B2</accession>
<dbReference type="AlphaFoldDB" id="K1R3B2"/>
<feature type="compositionally biased region" description="Basic and acidic residues" evidence="2">
    <location>
        <begin position="283"/>
        <end position="296"/>
    </location>
</feature>
<feature type="compositionally biased region" description="Basic and acidic residues" evidence="2">
    <location>
        <begin position="80"/>
        <end position="107"/>
    </location>
</feature>
<evidence type="ECO:0000256" key="1">
    <source>
        <dbReference type="SAM" id="Coils"/>
    </source>
</evidence>
<gene>
    <name evidence="4" type="ORF">CGI_10011068</name>
</gene>
<feature type="region of interest" description="Disordered" evidence="2">
    <location>
        <begin position="142"/>
        <end position="187"/>
    </location>
</feature>
<sequence length="379" mass="43437">MRKRVISAVLDREDVLFGEFKGPGGKSGVAKRRQGWEEVADAINAQFTSSKRSPEECRKKYNNAKQRTRAPSSVSQRTVNSKEKESRGKVSEKRKIDERKENITEDTKRIRLEQRKLELEITKLEKEIKLIDTKQKFCEMKMSQRRNHERGTDKSDNFPYGGNNGNKELPYNPPYHQFNNEADGGYSTMEDVNRSPCDELQDNPLDHPHQENIKASGAAGIVEEKTGQQEDISMLETSSIVEDKTEKEDNPMKETGSDAIYAKPNKVPKRPTTEVEDINPTENLRRNHERGTDKSDNFPYGGQRNVANGNKELPYNPPYHQFNNEADGGYSTMEDVNRSPCDELQDNPLDHPHQENIKARVISIMLYLEVGYFDIDKRS</sequence>
<proteinExistence type="predicted"/>
<evidence type="ECO:0000313" key="4">
    <source>
        <dbReference type="EMBL" id="EKC40238.1"/>
    </source>
</evidence>
<feature type="domain" description="Myb/SANT-like DNA-binding" evidence="3">
    <location>
        <begin position="9"/>
        <end position="70"/>
    </location>
</feature>
<protein>
    <recommendedName>
        <fullName evidence="3">Myb/SANT-like DNA-binding domain-containing protein</fullName>
    </recommendedName>
</protein>
<feature type="region of interest" description="Disordered" evidence="2">
    <location>
        <begin position="45"/>
        <end position="107"/>
    </location>
</feature>
<feature type="region of interest" description="Disordered" evidence="2">
    <location>
        <begin position="216"/>
        <end position="351"/>
    </location>
</feature>
<organism evidence="4">
    <name type="scientific">Magallana gigas</name>
    <name type="common">Pacific oyster</name>
    <name type="synonym">Crassostrea gigas</name>
    <dbReference type="NCBI Taxonomy" id="29159"/>
    <lineage>
        <taxon>Eukaryota</taxon>
        <taxon>Metazoa</taxon>
        <taxon>Spiralia</taxon>
        <taxon>Lophotrochozoa</taxon>
        <taxon>Mollusca</taxon>
        <taxon>Bivalvia</taxon>
        <taxon>Autobranchia</taxon>
        <taxon>Pteriomorphia</taxon>
        <taxon>Ostreida</taxon>
        <taxon>Ostreoidea</taxon>
        <taxon>Ostreidae</taxon>
        <taxon>Magallana</taxon>
    </lineage>
</organism>
<dbReference type="EMBL" id="JH817246">
    <property type="protein sequence ID" value="EKC40238.1"/>
    <property type="molecule type" value="Genomic_DNA"/>
</dbReference>
<evidence type="ECO:0000259" key="3">
    <source>
        <dbReference type="Pfam" id="PF13873"/>
    </source>
</evidence>
<keyword evidence="1" id="KW-0175">Coiled coil</keyword>
<dbReference type="Pfam" id="PF13873">
    <property type="entry name" value="Myb_DNA-bind_5"/>
    <property type="match status" value="1"/>
</dbReference>
<name>K1R3B2_MAGGI</name>
<dbReference type="InterPro" id="IPR028002">
    <property type="entry name" value="Myb_DNA-bind_5"/>
</dbReference>
<feature type="compositionally biased region" description="Basic and acidic residues" evidence="2">
    <location>
        <begin position="241"/>
        <end position="256"/>
    </location>
</feature>
<dbReference type="HOGENOM" id="CLU_730073_0_0_1"/>